<evidence type="ECO:0000313" key="2">
    <source>
        <dbReference type="Proteomes" id="UP000825935"/>
    </source>
</evidence>
<keyword evidence="2" id="KW-1185">Reference proteome</keyword>
<evidence type="ECO:0008006" key="3">
    <source>
        <dbReference type="Google" id="ProtNLM"/>
    </source>
</evidence>
<dbReference type="OrthoDB" id="1423656at2759"/>
<dbReference type="Pfam" id="PF14223">
    <property type="entry name" value="Retrotran_gag_2"/>
    <property type="match status" value="1"/>
</dbReference>
<accession>A0A8T2RS51</accession>
<reference evidence="1" key="1">
    <citation type="submission" date="2021-08" db="EMBL/GenBank/DDBJ databases">
        <title>WGS assembly of Ceratopteris richardii.</title>
        <authorList>
            <person name="Marchant D.B."/>
            <person name="Chen G."/>
            <person name="Jenkins J."/>
            <person name="Shu S."/>
            <person name="Leebens-Mack J."/>
            <person name="Grimwood J."/>
            <person name="Schmutz J."/>
            <person name="Soltis P."/>
            <person name="Soltis D."/>
            <person name="Chen Z.-H."/>
        </authorList>
    </citation>
    <scope>NUCLEOTIDE SEQUENCE</scope>
    <source>
        <strain evidence="1">Whitten #5841</strain>
        <tissue evidence="1">Leaf</tissue>
    </source>
</reference>
<dbReference type="EMBL" id="CM035430">
    <property type="protein sequence ID" value="KAH7298263.1"/>
    <property type="molecule type" value="Genomic_DNA"/>
</dbReference>
<evidence type="ECO:0000313" key="1">
    <source>
        <dbReference type="EMBL" id="KAH7298263.1"/>
    </source>
</evidence>
<proteinExistence type="predicted"/>
<sequence length="112" mass="13453">MGDNIVQIVGDKLNKENYFIWLYRMEDFLMGKGLWGLVNEEDECPELLENLNAEEQNEYKTWIEKSRKVLHWILICISESLIPHIIKASIPKEAWDIIHEYMVRRQKLEKFT</sequence>
<protein>
    <recommendedName>
        <fullName evidence="3">DUF4219 domain-containing protein</fullName>
    </recommendedName>
</protein>
<dbReference type="Proteomes" id="UP000825935">
    <property type="component" value="Chromosome 25"/>
</dbReference>
<dbReference type="AlphaFoldDB" id="A0A8T2RS51"/>
<name>A0A8T2RS51_CERRI</name>
<gene>
    <name evidence="1" type="ORF">KP509_25G034300</name>
</gene>
<comment type="caution">
    <text evidence="1">The sequence shown here is derived from an EMBL/GenBank/DDBJ whole genome shotgun (WGS) entry which is preliminary data.</text>
</comment>
<organism evidence="1 2">
    <name type="scientific">Ceratopteris richardii</name>
    <name type="common">Triangle waterfern</name>
    <dbReference type="NCBI Taxonomy" id="49495"/>
    <lineage>
        <taxon>Eukaryota</taxon>
        <taxon>Viridiplantae</taxon>
        <taxon>Streptophyta</taxon>
        <taxon>Embryophyta</taxon>
        <taxon>Tracheophyta</taxon>
        <taxon>Polypodiopsida</taxon>
        <taxon>Polypodiidae</taxon>
        <taxon>Polypodiales</taxon>
        <taxon>Pteridineae</taxon>
        <taxon>Pteridaceae</taxon>
        <taxon>Parkerioideae</taxon>
        <taxon>Ceratopteris</taxon>
    </lineage>
</organism>